<protein>
    <recommendedName>
        <fullName evidence="1">Reverse transcriptase domain-containing protein</fullName>
    </recommendedName>
</protein>
<reference evidence="2" key="1">
    <citation type="submission" date="2014-08" db="EMBL/GenBank/DDBJ databases">
        <authorList>
            <person name="Senf B."/>
            <person name="Petzold A."/>
            <person name="Downie B.R."/>
            <person name="Koch P."/>
            <person name="Platzer M."/>
        </authorList>
    </citation>
    <scope>NUCLEOTIDE SEQUENCE [LARGE SCALE GENOMIC DNA]</scope>
    <source>
        <strain evidence="2">GRZ</strain>
    </source>
</reference>
<dbReference type="Proteomes" id="UP000694548">
    <property type="component" value="Chromosome sgr09"/>
</dbReference>
<dbReference type="SUPFAM" id="SSF56219">
    <property type="entry name" value="DNase I-like"/>
    <property type="match status" value="1"/>
</dbReference>
<feature type="domain" description="Reverse transcriptase" evidence="1">
    <location>
        <begin position="540"/>
        <end position="808"/>
    </location>
</feature>
<dbReference type="InterPro" id="IPR036691">
    <property type="entry name" value="Endo/exonu/phosph_ase_sf"/>
</dbReference>
<keyword evidence="3" id="KW-1185">Reference proteome</keyword>
<dbReference type="Pfam" id="PF14529">
    <property type="entry name" value="Exo_endo_phos_2"/>
    <property type="match status" value="1"/>
</dbReference>
<dbReference type="Proteomes" id="UP000694548">
    <property type="component" value="Chromosome sgr19"/>
</dbReference>
<dbReference type="GeneTree" id="ENSGT01060000248530"/>
<dbReference type="Gene3D" id="3.60.10.10">
    <property type="entry name" value="Endonuclease/exonuclease/phosphatase"/>
    <property type="match status" value="1"/>
</dbReference>
<organism evidence="2 3">
    <name type="scientific">Nothobranchius furzeri</name>
    <name type="common">Turquoise killifish</name>
    <dbReference type="NCBI Taxonomy" id="105023"/>
    <lineage>
        <taxon>Eukaryota</taxon>
        <taxon>Metazoa</taxon>
        <taxon>Chordata</taxon>
        <taxon>Craniata</taxon>
        <taxon>Vertebrata</taxon>
        <taxon>Euteleostomi</taxon>
        <taxon>Actinopterygii</taxon>
        <taxon>Neopterygii</taxon>
        <taxon>Teleostei</taxon>
        <taxon>Neoteleostei</taxon>
        <taxon>Acanthomorphata</taxon>
        <taxon>Ovalentaria</taxon>
        <taxon>Atherinomorphae</taxon>
        <taxon>Cyprinodontiformes</taxon>
        <taxon>Nothobranchiidae</taxon>
        <taxon>Nothobranchius</taxon>
    </lineage>
</organism>
<sequence length="1004" mass="118814">MTNELHIDTNIGCKDRFWDFDSNIDPDYNFFNNEIHECNYYNEEQFNIKMKSENSLTIAHFNSRSLYANFDAIKEYIAQFKKPFTVIAISETWITHKKEGNFELYGYDFIHQDRIRKKGGGVALYIDKNLNYKKVEMMTTTIEGVMECVTVEISMKKKTNILVSCIYRTPGSKIETFKNKMEEMFTNLYQKGVFICGDFNIDLLNPNKNKSTEEFIDIMYSLGLFPLITRPTRITLHCTTLIDNIFTNIMEEKVESGLLISDISDHLPVFASYDCHYKNETEGTNYMYKRMKTEQRLNSLKNDLLEQDWNIVYEKNEVDQAYDTFLNIFKSQFDRNCPVIKNIQRNKYKEKPWMTKGLQNACNKKNTLYREFIKNRTTEAEQKYKRYKNKLINIVRSCKREYFIKKLEHNRNNIKGIWKVLNGVIRKETGNNNYPQHFIERKNNITNMNEAVDEFNKYFVNIGSKLEEKIIVDEIQTDATEYVERNKKSVFLRAVDEKEIYEIVRNMKNKTSTDWNDIDMKTLKYVIEGIVKPLTHICNLSFQKGFFPNNMKVARVIPIYKTGDKHQFTNYRPVSILSQFSKILEKLFVKRFDNFVDQCELLTECQYGFRNNRSTVQALIDLNEEITECIDKKKHAIGLFLDLKKAFDTVNHDVLMRKMEKYGFRGIVLDWIKSYLSNRQQYVQINQHKSGLRQIQCGVPQGSVLGPKLFIMYINDICRVSQVLKFVLFADDTNVFCSGVELQQVLDVVTQEINKLKKWFDVNKLSLNLEKTKFMLFGNERRHNELDIVINNVKIERVYEIKFLGVVIDSRICWKPHIKYVRGKLARGIALLGKAKYIFNQKALYMLYNTMLLPYLSYCVEVWGNTYKSHLQTLTTMQKRAIRLITNAGYLDHTNELFIKTRIMKFQDLVKYKTAQIMYKVRNKLMPDKIQKLFTEREGGYNLRGTLNLKIHKFRTTLKQMCITIIGVKLWNNLEEEIKVSTNINVFKMNYKKHILNKYIVENR</sequence>
<dbReference type="Pfam" id="PF00078">
    <property type="entry name" value="RVT_1"/>
    <property type="match status" value="1"/>
</dbReference>
<dbReference type="CDD" id="cd01650">
    <property type="entry name" value="RT_nLTR_like"/>
    <property type="match status" value="1"/>
</dbReference>
<reference evidence="2" key="2">
    <citation type="submission" date="2025-05" db="UniProtKB">
        <authorList>
            <consortium name="Ensembl"/>
        </authorList>
    </citation>
    <scope>IDENTIFICATION</scope>
</reference>
<dbReference type="AlphaFoldDB" id="A0A8C6LUA0"/>
<dbReference type="GO" id="GO:0003824">
    <property type="term" value="F:catalytic activity"/>
    <property type="evidence" value="ECO:0007669"/>
    <property type="project" value="InterPro"/>
</dbReference>
<dbReference type="SUPFAM" id="SSF56672">
    <property type="entry name" value="DNA/RNA polymerases"/>
    <property type="match status" value="1"/>
</dbReference>
<proteinExistence type="predicted"/>
<dbReference type="Proteomes" id="UP000694548">
    <property type="component" value="Chromosome sgr04"/>
</dbReference>
<dbReference type="InterPro" id="IPR043502">
    <property type="entry name" value="DNA/RNA_pol_sf"/>
</dbReference>
<dbReference type="InterPro" id="IPR005135">
    <property type="entry name" value="Endo/exonuclease/phosphatase"/>
</dbReference>
<evidence type="ECO:0000313" key="3">
    <source>
        <dbReference type="Proteomes" id="UP000694548"/>
    </source>
</evidence>
<accession>A0A8C6LUA0</accession>
<dbReference type="InterPro" id="IPR000477">
    <property type="entry name" value="RT_dom"/>
</dbReference>
<dbReference type="Ensembl" id="ENSNFUT00015013202.1">
    <property type="protein sequence ID" value="ENSNFUP00015012571.1"/>
    <property type="gene ID" value="ENSNFUG00015006185.1"/>
</dbReference>
<name>A0A8C6LUA0_NOTFU</name>
<dbReference type="PANTHER" id="PTHR47510">
    <property type="entry name" value="REVERSE TRANSCRIPTASE DOMAIN-CONTAINING PROTEIN"/>
    <property type="match status" value="1"/>
</dbReference>
<dbReference type="Ensembl" id="ENSNFUT00015023794.1">
    <property type="protein sequence ID" value="ENSNFUP00015022754.1"/>
    <property type="gene ID" value="ENSNFUG00015011002.1"/>
</dbReference>
<dbReference type="PANTHER" id="PTHR47510:SF3">
    <property type="entry name" value="ENDO_EXONUCLEASE_PHOSPHATASE DOMAIN-CONTAINING PROTEIN"/>
    <property type="match status" value="1"/>
</dbReference>
<evidence type="ECO:0000259" key="1">
    <source>
        <dbReference type="PROSITE" id="PS50878"/>
    </source>
</evidence>
<dbReference type="Ensembl" id="ENSNFUT00015027411.1">
    <property type="protein sequence ID" value="ENSNFUP00015026228.1"/>
    <property type="gene ID" value="ENSNFUG00015012718.1"/>
</dbReference>
<evidence type="ECO:0000313" key="2">
    <source>
        <dbReference type="Ensembl" id="ENSNFUP00015022754.1"/>
    </source>
</evidence>
<dbReference type="PROSITE" id="PS50878">
    <property type="entry name" value="RT_POL"/>
    <property type="match status" value="1"/>
</dbReference>